<dbReference type="SUPFAM" id="SSF50978">
    <property type="entry name" value="WD40 repeat-like"/>
    <property type="match status" value="1"/>
</dbReference>
<evidence type="ECO:0000313" key="5">
    <source>
        <dbReference type="Proteomes" id="UP000023152"/>
    </source>
</evidence>
<dbReference type="PROSITE" id="PS50082">
    <property type="entry name" value="WD_REPEATS_2"/>
    <property type="match status" value="3"/>
</dbReference>
<feature type="repeat" description="WD" evidence="3">
    <location>
        <begin position="15"/>
        <end position="58"/>
    </location>
</feature>
<keyword evidence="1 3" id="KW-0853">WD repeat</keyword>
<dbReference type="PROSITE" id="PS50294">
    <property type="entry name" value="WD_REPEATS_REGION"/>
    <property type="match status" value="1"/>
</dbReference>
<dbReference type="EMBL" id="ASPP01026061">
    <property type="protein sequence ID" value="ETO07548.1"/>
    <property type="molecule type" value="Genomic_DNA"/>
</dbReference>
<evidence type="ECO:0000256" key="1">
    <source>
        <dbReference type="ARBA" id="ARBA00022574"/>
    </source>
</evidence>
<dbReference type="InterPro" id="IPR036322">
    <property type="entry name" value="WD40_repeat_dom_sf"/>
</dbReference>
<dbReference type="Gene3D" id="2.130.10.10">
    <property type="entry name" value="YVTN repeat-like/Quinoprotein amine dehydrogenase"/>
    <property type="match status" value="2"/>
</dbReference>
<proteinExistence type="predicted"/>
<name>X6M047_RETFI</name>
<dbReference type="SMART" id="SM00320">
    <property type="entry name" value="WD40"/>
    <property type="match status" value="3"/>
</dbReference>
<accession>X6M047</accession>
<keyword evidence="5" id="KW-1185">Reference proteome</keyword>
<evidence type="ECO:0000256" key="3">
    <source>
        <dbReference type="PROSITE-ProRule" id="PRU00221"/>
    </source>
</evidence>
<dbReference type="InterPro" id="IPR001680">
    <property type="entry name" value="WD40_rpt"/>
</dbReference>
<comment type="caution">
    <text evidence="4">The sequence shown here is derived from an EMBL/GenBank/DDBJ whole genome shotgun (WGS) entry which is preliminary data.</text>
</comment>
<organism evidence="4 5">
    <name type="scientific">Reticulomyxa filosa</name>
    <dbReference type="NCBI Taxonomy" id="46433"/>
    <lineage>
        <taxon>Eukaryota</taxon>
        <taxon>Sar</taxon>
        <taxon>Rhizaria</taxon>
        <taxon>Retaria</taxon>
        <taxon>Foraminifera</taxon>
        <taxon>Monothalamids</taxon>
        <taxon>Reticulomyxidae</taxon>
        <taxon>Reticulomyxa</taxon>
    </lineage>
</organism>
<dbReference type="Pfam" id="PF00400">
    <property type="entry name" value="WD40"/>
    <property type="match status" value="3"/>
</dbReference>
<reference evidence="4 5" key="1">
    <citation type="journal article" date="2013" name="Curr. Biol.">
        <title>The Genome of the Foraminiferan Reticulomyxa filosa.</title>
        <authorList>
            <person name="Glockner G."/>
            <person name="Hulsmann N."/>
            <person name="Schleicher M."/>
            <person name="Noegel A.A."/>
            <person name="Eichinger L."/>
            <person name="Gallinger C."/>
            <person name="Pawlowski J."/>
            <person name="Sierra R."/>
            <person name="Euteneuer U."/>
            <person name="Pillet L."/>
            <person name="Moustafa A."/>
            <person name="Platzer M."/>
            <person name="Groth M."/>
            <person name="Szafranski K."/>
            <person name="Schliwa M."/>
        </authorList>
    </citation>
    <scope>NUCLEOTIDE SEQUENCE [LARGE SCALE GENOMIC DNA]</scope>
</reference>
<dbReference type="PROSITE" id="PS00678">
    <property type="entry name" value="WD_REPEATS_1"/>
    <property type="match status" value="1"/>
</dbReference>
<protein>
    <submittedName>
        <fullName evidence="4">WD-40 repeat protein</fullName>
    </submittedName>
</protein>
<dbReference type="PANTHER" id="PTHR19848">
    <property type="entry name" value="WD40 REPEAT PROTEIN"/>
    <property type="match status" value="1"/>
</dbReference>
<evidence type="ECO:0000313" key="4">
    <source>
        <dbReference type="EMBL" id="ETO07548.1"/>
    </source>
</evidence>
<sequence>MFDTFRSSSKLINTFTGHTNWVLSIDYSTFDDCQFIYSGLNDKTVRVWDVDNNKQIQSFNEHSSNLRYVKFSSHHCHNHRQSIISSSSDKIIDLWDVETSRSLHIFNGYENTVWCVDISPLQSNNNNNDNTIRIWDIETNKQFNVFKVHDHIVNSVKYGSNELLNIKVFACGIFDLINKSFEIKNSIVNSNVIFDIVAAIKFIRRIYIIYENHYKLNKYKIQVFSRIKYIGKCYDDKIKEFFIP</sequence>
<feature type="repeat" description="WD" evidence="3">
    <location>
        <begin position="59"/>
        <end position="105"/>
    </location>
</feature>
<dbReference type="PANTHER" id="PTHR19848:SF8">
    <property type="entry name" value="F-BOX AND WD REPEAT DOMAIN CONTAINING 7"/>
    <property type="match status" value="1"/>
</dbReference>
<dbReference type="InterPro" id="IPR019775">
    <property type="entry name" value="WD40_repeat_CS"/>
</dbReference>
<keyword evidence="2" id="KW-0677">Repeat</keyword>
<dbReference type="InterPro" id="IPR015943">
    <property type="entry name" value="WD40/YVTN_repeat-like_dom_sf"/>
</dbReference>
<dbReference type="Proteomes" id="UP000023152">
    <property type="component" value="Unassembled WGS sequence"/>
</dbReference>
<evidence type="ECO:0000256" key="2">
    <source>
        <dbReference type="ARBA" id="ARBA00022737"/>
    </source>
</evidence>
<gene>
    <name evidence="4" type="ORF">RFI_29844</name>
</gene>
<dbReference type="InterPro" id="IPR020472">
    <property type="entry name" value="WD40_PAC1"/>
</dbReference>
<dbReference type="AlphaFoldDB" id="X6M047"/>
<feature type="repeat" description="WD" evidence="3">
    <location>
        <begin position="106"/>
        <end position="145"/>
    </location>
</feature>
<dbReference type="PRINTS" id="PR00320">
    <property type="entry name" value="GPROTEINBRPT"/>
</dbReference>